<dbReference type="GO" id="GO:0003743">
    <property type="term" value="F:translation initiation factor activity"/>
    <property type="evidence" value="ECO:0007669"/>
    <property type="project" value="UniProtKB-KW"/>
</dbReference>
<dbReference type="GeneID" id="63683203"/>
<dbReference type="RefSeq" id="XP_040630525.1">
    <property type="nucleotide sequence ID" value="XM_040768141.1"/>
</dbReference>
<dbReference type="GO" id="GO:0000340">
    <property type="term" value="F:RNA 7-methylguanosine cap binding"/>
    <property type="evidence" value="ECO:0007669"/>
    <property type="project" value="TreeGrafter"/>
</dbReference>
<comment type="similarity">
    <text evidence="1">Belongs to the eukaryotic initiation factor 4E family.</text>
</comment>
<evidence type="ECO:0000256" key="1">
    <source>
        <dbReference type="RuleBase" id="RU004374"/>
    </source>
</evidence>
<dbReference type="InterPro" id="IPR023398">
    <property type="entry name" value="TIF_eIF4e-like"/>
</dbReference>
<gene>
    <name evidence="3" type="ORF">DACRYDRAFT_105793</name>
</gene>
<dbReference type="STRING" id="1858805.M5G047"/>
<dbReference type="HOGENOM" id="CLU_043552_3_0_1"/>
<dbReference type="InterPro" id="IPR001040">
    <property type="entry name" value="TIF_eIF_4E"/>
</dbReference>
<proteinExistence type="inferred from homology"/>
<dbReference type="Pfam" id="PF01652">
    <property type="entry name" value="IF4E"/>
    <property type="match status" value="1"/>
</dbReference>
<accession>M5G047</accession>
<protein>
    <submittedName>
        <fullName evidence="3">IF4E-domain-containing protein</fullName>
    </submittedName>
</protein>
<keyword evidence="1" id="KW-0648">Protein biosynthesis</keyword>
<dbReference type="PANTHER" id="PTHR11960:SF18">
    <property type="entry name" value="EUKARYOTIC TRANSLATION INITIATION FACTOR 4E HOMOLOGOUS PROTEIN, ISOFORM B"/>
    <property type="match status" value="1"/>
</dbReference>
<feature type="region of interest" description="Disordered" evidence="2">
    <location>
        <begin position="1"/>
        <end position="34"/>
    </location>
</feature>
<keyword evidence="1" id="KW-0694">RNA-binding</keyword>
<dbReference type="OrthoDB" id="590761at2759"/>
<evidence type="ECO:0000313" key="4">
    <source>
        <dbReference type="Proteomes" id="UP000030653"/>
    </source>
</evidence>
<name>M5G047_DACPD</name>
<dbReference type="PANTHER" id="PTHR11960">
    <property type="entry name" value="EUKARYOTIC TRANSLATION INITIATION FACTOR 4E RELATED"/>
    <property type="match status" value="1"/>
</dbReference>
<dbReference type="AlphaFoldDB" id="M5G047"/>
<keyword evidence="1" id="KW-0396">Initiation factor</keyword>
<reference evidence="3 4" key="1">
    <citation type="journal article" date="2012" name="Science">
        <title>The Paleozoic origin of enzymatic lignin decomposition reconstructed from 31 fungal genomes.</title>
        <authorList>
            <person name="Floudas D."/>
            <person name="Binder M."/>
            <person name="Riley R."/>
            <person name="Barry K."/>
            <person name="Blanchette R.A."/>
            <person name="Henrissat B."/>
            <person name="Martinez A.T."/>
            <person name="Otillar R."/>
            <person name="Spatafora J.W."/>
            <person name="Yadav J.S."/>
            <person name="Aerts A."/>
            <person name="Benoit I."/>
            <person name="Boyd A."/>
            <person name="Carlson A."/>
            <person name="Copeland A."/>
            <person name="Coutinho P.M."/>
            <person name="de Vries R.P."/>
            <person name="Ferreira P."/>
            <person name="Findley K."/>
            <person name="Foster B."/>
            <person name="Gaskell J."/>
            <person name="Glotzer D."/>
            <person name="Gorecki P."/>
            <person name="Heitman J."/>
            <person name="Hesse C."/>
            <person name="Hori C."/>
            <person name="Igarashi K."/>
            <person name="Jurgens J.A."/>
            <person name="Kallen N."/>
            <person name="Kersten P."/>
            <person name="Kohler A."/>
            <person name="Kuees U."/>
            <person name="Kumar T.K.A."/>
            <person name="Kuo A."/>
            <person name="LaButti K."/>
            <person name="Larrondo L.F."/>
            <person name="Lindquist E."/>
            <person name="Ling A."/>
            <person name="Lombard V."/>
            <person name="Lucas S."/>
            <person name="Lundell T."/>
            <person name="Martin R."/>
            <person name="McLaughlin D.J."/>
            <person name="Morgenstern I."/>
            <person name="Morin E."/>
            <person name="Murat C."/>
            <person name="Nagy L.G."/>
            <person name="Nolan M."/>
            <person name="Ohm R.A."/>
            <person name="Patyshakuliyeva A."/>
            <person name="Rokas A."/>
            <person name="Ruiz-Duenas F.J."/>
            <person name="Sabat G."/>
            <person name="Salamov A."/>
            <person name="Samejima M."/>
            <person name="Schmutz J."/>
            <person name="Slot J.C."/>
            <person name="St John F."/>
            <person name="Stenlid J."/>
            <person name="Sun H."/>
            <person name="Sun S."/>
            <person name="Syed K."/>
            <person name="Tsang A."/>
            <person name="Wiebenga A."/>
            <person name="Young D."/>
            <person name="Pisabarro A."/>
            <person name="Eastwood D.C."/>
            <person name="Martin F."/>
            <person name="Cullen D."/>
            <person name="Grigoriev I.V."/>
            <person name="Hibbett D.S."/>
        </authorList>
    </citation>
    <scope>NUCLEOTIDE SEQUENCE [LARGE SCALE GENOMIC DNA]</scope>
    <source>
        <strain evidence="3 4">DJM-731 SS1</strain>
    </source>
</reference>
<evidence type="ECO:0000313" key="3">
    <source>
        <dbReference type="EMBL" id="EJU03631.1"/>
    </source>
</evidence>
<dbReference type="GO" id="GO:0016281">
    <property type="term" value="C:eukaryotic translation initiation factor 4F complex"/>
    <property type="evidence" value="ECO:0007669"/>
    <property type="project" value="TreeGrafter"/>
</dbReference>
<dbReference type="SUPFAM" id="SSF55418">
    <property type="entry name" value="eIF4e-like"/>
    <property type="match status" value="1"/>
</dbReference>
<keyword evidence="4" id="KW-1185">Reference proteome</keyword>
<sequence>MASNGYFSNHSQQARGASTVVTPGSGSQTTTLISPMGIGRGKMVPALASVARRSGRLSLSLATDKFPADKPSTTISTAPLGDKTPHPLRSTWVFWFHHRPPGNKVTNYEDGIRKIASFGSVESFWSIWTHLQLPSRLTPTTDYLLFHSGVKRPVWEDPLNITGGKWIIRLRKGFADRMWEDLVIAVIGDQFDDEVCGCVLSVRTGEDIMSVWTRDGNDQRAIDGIKATIMKVLNLPASTIMEYKSNNDSLHDRGNFRHHLSTHQHHIHHDRT</sequence>
<dbReference type="EMBL" id="JH795859">
    <property type="protein sequence ID" value="EJU03631.1"/>
    <property type="molecule type" value="Genomic_DNA"/>
</dbReference>
<evidence type="ECO:0000256" key="2">
    <source>
        <dbReference type="SAM" id="MobiDB-lite"/>
    </source>
</evidence>
<organism evidence="3 4">
    <name type="scientific">Dacryopinax primogenitus (strain DJM 731)</name>
    <name type="common">Brown rot fungus</name>
    <dbReference type="NCBI Taxonomy" id="1858805"/>
    <lineage>
        <taxon>Eukaryota</taxon>
        <taxon>Fungi</taxon>
        <taxon>Dikarya</taxon>
        <taxon>Basidiomycota</taxon>
        <taxon>Agaricomycotina</taxon>
        <taxon>Dacrymycetes</taxon>
        <taxon>Dacrymycetales</taxon>
        <taxon>Dacrymycetaceae</taxon>
        <taxon>Dacryopinax</taxon>
    </lineage>
</organism>
<dbReference type="OMA" id="ICEYRAN"/>
<dbReference type="Gene3D" id="3.30.760.10">
    <property type="entry name" value="RNA Cap, Translation Initiation Factor Eif4e"/>
    <property type="match status" value="1"/>
</dbReference>
<dbReference type="Proteomes" id="UP000030653">
    <property type="component" value="Unassembled WGS sequence"/>
</dbReference>
<feature type="compositionally biased region" description="Polar residues" evidence="2">
    <location>
        <begin position="1"/>
        <end position="33"/>
    </location>
</feature>